<evidence type="ECO:0000313" key="6">
    <source>
        <dbReference type="Proteomes" id="UP000092504"/>
    </source>
</evidence>
<name>A0A1B8NYI9_HALEL</name>
<dbReference type="InterPro" id="IPR000043">
    <property type="entry name" value="Adenosylhomocysteinase-like"/>
</dbReference>
<dbReference type="PATRIC" id="fig|2746.7.peg.4243"/>
<proteinExistence type="predicted"/>
<dbReference type="EMBL" id="MAJD01000002">
    <property type="protein sequence ID" value="OBX35054.1"/>
    <property type="molecule type" value="Genomic_DNA"/>
</dbReference>
<keyword evidence="1" id="KW-0963">Cytoplasm</keyword>
<dbReference type="EC" id="3.3.1.1" evidence="5"/>
<keyword evidence="2" id="KW-0554">One-carbon metabolism</keyword>
<dbReference type="SMART" id="SM00996">
    <property type="entry name" value="AdoHcyase"/>
    <property type="match status" value="1"/>
</dbReference>
<dbReference type="PANTHER" id="PTHR23420:SF0">
    <property type="entry name" value="ADENOSYLHOMOCYSTEINASE"/>
    <property type="match status" value="1"/>
</dbReference>
<dbReference type="FunFam" id="3.40.50.1480:FF:000006">
    <property type="entry name" value="Adenosylhomocysteinase"/>
    <property type="match status" value="1"/>
</dbReference>
<keyword evidence="4" id="KW-0520">NAD</keyword>
<keyword evidence="3 5" id="KW-0378">Hydrolase</keyword>
<evidence type="ECO:0000313" key="5">
    <source>
        <dbReference type="EMBL" id="OBX35054.1"/>
    </source>
</evidence>
<dbReference type="SUPFAM" id="SSF52283">
    <property type="entry name" value="Formate/glycerate dehydrogenase catalytic domain-like"/>
    <property type="match status" value="1"/>
</dbReference>
<accession>A0A1B8NYI9</accession>
<evidence type="ECO:0000256" key="1">
    <source>
        <dbReference type="ARBA" id="ARBA00022490"/>
    </source>
</evidence>
<gene>
    <name evidence="5" type="primary">ahcY_2</name>
    <name evidence="5" type="ORF">A8U91_04124</name>
</gene>
<organism evidence="5 6">
    <name type="scientific">Halomonas elongata</name>
    <dbReference type="NCBI Taxonomy" id="2746"/>
    <lineage>
        <taxon>Bacteria</taxon>
        <taxon>Pseudomonadati</taxon>
        <taxon>Pseudomonadota</taxon>
        <taxon>Gammaproteobacteria</taxon>
        <taxon>Oceanospirillales</taxon>
        <taxon>Halomonadaceae</taxon>
        <taxon>Halomonas</taxon>
    </lineage>
</organism>
<protein>
    <submittedName>
        <fullName evidence="5">Adenosylhomocysteinase</fullName>
        <ecNumber evidence="5">3.3.1.1</ecNumber>
    </submittedName>
</protein>
<dbReference type="AlphaFoldDB" id="A0A1B8NYI9"/>
<reference evidence="5 6" key="1">
    <citation type="submission" date="2016-06" db="EMBL/GenBank/DDBJ databases">
        <title>Genome sequence of halotolerant plant growth promoting strain of Halomonas elongata HEK1 isolated from salterns of Rann of Kutch, Gujarat, India.</title>
        <authorList>
            <person name="Gaba S."/>
            <person name="Singh R.N."/>
            <person name="Abrol S."/>
            <person name="Kaushik R."/>
            <person name="Saxena A.K."/>
        </authorList>
    </citation>
    <scope>NUCLEOTIDE SEQUENCE [LARGE SCALE GENOMIC DNA]</scope>
    <source>
        <strain evidence="5 6">HEK1</strain>
    </source>
</reference>
<dbReference type="Proteomes" id="UP000092504">
    <property type="component" value="Unassembled WGS sequence"/>
</dbReference>
<sequence>MNQPAVSAPTHVDYKVADITLADWGRREIRIAETEMPALMAIRARYRDSQPLAGARIAGCIHMTIQTAVLIETLIDLGASVRWSSCNIFSTQDHAAAAIAAAGIPVFAWKGETEEEFWWCIEQTVAGPDDWTPNLVLDDGGDLTALLHDQRPELLDAIHGISEETTTGVHRLLDMWRRARSRCRPSMSTTR</sequence>
<evidence type="ECO:0000256" key="4">
    <source>
        <dbReference type="ARBA" id="ARBA00023027"/>
    </source>
</evidence>
<dbReference type="PANTHER" id="PTHR23420">
    <property type="entry name" value="ADENOSYLHOMOCYSTEINASE"/>
    <property type="match status" value="1"/>
</dbReference>
<dbReference type="InterPro" id="IPR042172">
    <property type="entry name" value="Adenosylhomocyst_ase-like_sf"/>
</dbReference>
<dbReference type="InterPro" id="IPR020082">
    <property type="entry name" value="S-Ado-L-homoCys_hydrolase_CS"/>
</dbReference>
<dbReference type="PROSITE" id="PS00738">
    <property type="entry name" value="ADOHCYASE_1"/>
    <property type="match status" value="1"/>
</dbReference>
<dbReference type="GO" id="GO:0004013">
    <property type="term" value="F:adenosylhomocysteinase activity"/>
    <property type="evidence" value="ECO:0007669"/>
    <property type="project" value="TreeGrafter"/>
</dbReference>
<dbReference type="GO" id="GO:0005829">
    <property type="term" value="C:cytosol"/>
    <property type="evidence" value="ECO:0007669"/>
    <property type="project" value="TreeGrafter"/>
</dbReference>
<dbReference type="GO" id="GO:0006730">
    <property type="term" value="P:one-carbon metabolic process"/>
    <property type="evidence" value="ECO:0007669"/>
    <property type="project" value="UniProtKB-KW"/>
</dbReference>
<evidence type="ECO:0000256" key="2">
    <source>
        <dbReference type="ARBA" id="ARBA00022563"/>
    </source>
</evidence>
<evidence type="ECO:0000256" key="3">
    <source>
        <dbReference type="ARBA" id="ARBA00022801"/>
    </source>
</evidence>
<dbReference type="GO" id="GO:0033353">
    <property type="term" value="P:S-adenosylmethionine cycle"/>
    <property type="evidence" value="ECO:0007669"/>
    <property type="project" value="TreeGrafter"/>
</dbReference>
<dbReference type="Gene3D" id="3.40.50.1480">
    <property type="entry name" value="Adenosylhomocysteinase-like"/>
    <property type="match status" value="1"/>
</dbReference>
<dbReference type="Pfam" id="PF05221">
    <property type="entry name" value="AdoHcyase"/>
    <property type="match status" value="1"/>
</dbReference>
<comment type="caution">
    <text evidence="5">The sequence shown here is derived from an EMBL/GenBank/DDBJ whole genome shotgun (WGS) entry which is preliminary data.</text>
</comment>